<dbReference type="PANTHER" id="PTHR11439:SF495">
    <property type="entry name" value="REVERSE TRANSCRIPTASE, RNA-DEPENDENT DNA POLYMERASE-RELATED"/>
    <property type="match status" value="1"/>
</dbReference>
<evidence type="ECO:0000259" key="5">
    <source>
        <dbReference type="Pfam" id="PF25597"/>
    </source>
</evidence>
<dbReference type="Pfam" id="PF07727">
    <property type="entry name" value="RVT_2"/>
    <property type="match status" value="2"/>
</dbReference>
<feature type="compositionally biased region" description="Basic and acidic residues" evidence="2">
    <location>
        <begin position="564"/>
        <end position="575"/>
    </location>
</feature>
<feature type="domain" description="GAG-pre-integrase" evidence="4">
    <location>
        <begin position="411"/>
        <end position="443"/>
    </location>
</feature>
<feature type="domain" description="Reverse transcriptase Ty1/copia-type" evidence="3">
    <location>
        <begin position="622"/>
        <end position="754"/>
    </location>
</feature>
<dbReference type="PANTHER" id="PTHR11439">
    <property type="entry name" value="GAG-POL-RELATED RETROTRANSPOSON"/>
    <property type="match status" value="1"/>
</dbReference>
<comment type="caution">
    <text evidence="6">The sequence shown here is derived from an EMBL/GenBank/DDBJ whole genome shotgun (WGS) entry which is preliminary data.</text>
</comment>
<organism evidence="6">
    <name type="scientific">Tanacetum cinerariifolium</name>
    <name type="common">Dalmatian daisy</name>
    <name type="synonym">Chrysanthemum cinerariifolium</name>
    <dbReference type="NCBI Taxonomy" id="118510"/>
    <lineage>
        <taxon>Eukaryota</taxon>
        <taxon>Viridiplantae</taxon>
        <taxon>Streptophyta</taxon>
        <taxon>Embryophyta</taxon>
        <taxon>Tracheophyta</taxon>
        <taxon>Spermatophyta</taxon>
        <taxon>Magnoliopsida</taxon>
        <taxon>eudicotyledons</taxon>
        <taxon>Gunneridae</taxon>
        <taxon>Pentapetalae</taxon>
        <taxon>asterids</taxon>
        <taxon>campanulids</taxon>
        <taxon>Asterales</taxon>
        <taxon>Asteraceae</taxon>
        <taxon>Asteroideae</taxon>
        <taxon>Anthemideae</taxon>
        <taxon>Anthemidinae</taxon>
        <taxon>Tanacetum</taxon>
    </lineage>
</organism>
<feature type="compositionally biased region" description="Low complexity" evidence="2">
    <location>
        <begin position="162"/>
        <end position="180"/>
    </location>
</feature>
<name>A0A6L2N9T2_TANCI</name>
<sequence length="2113" mass="239765">MSIFAVIFQLDENVVDLGGDVFDLIGDVDPTDEDGDIGMGDSIGVLASLDGEIFSGGKKCWESNIGHSDNTEDGGKIVGGAIGACGEIGKRDSEAKRSLVKSSQKLEEVFLGEAGKTTRRGCGLLGGHGMKFRTVDGVEQTYPPTTAEEKLARKNGLKARGSSSSSQNSQNVAFVSSNSSGSTNQAHGSNSANTDCLSDFVIYSFFLNQSNSPQLDNKDLQYIDADDLKEMDLKWQMAMLTIRSRRFLKKTGRKVGANGSETIGFDKTKKLHAPKPDLILANVDEYVVSETITSVPAVATNEAKTSESKPKFVSEPIIEDWVSDSEDENEIKTKSKKRKPSFAKGNPQLELQEKRVIDSRCSRHMTGNMSYLSEYEKINGGYVAFEGDPKRGKITGKGKISTGGLTYLFAKATLDESNLWHMRLGHINFKTMNKLVRGNLVRDPLSKFDGKADEGLFVGYSVNSRTFRVFNSRTGIVNETLHITFLENKTNVAGGRPTWLFDIDTLTKSRNYKPVVTGNQSNGNASKARVETDSLGDGFKPSKEEEIKDAEDPENQDNEVLSTEEPRVNQEKDANDNDIDENIVYRCVDDPDMPNLEEIVYLDDDEDVGAEVDMTNLDTNIPTLVDLPNDKRVIGTKWSYRNKKDERGIMVRNKTRLVAQGYTQEEGIDYDEVFAPVARIKAIGLFLAYPLFKYFVMYQMDVKSALLYGKIEKEVYVYQPLGFKDPEFTDRVYKVEKVLYGLHQAPRAWKEMSTKFKKMMHKKFQTSSIGELTFFLGLQTASTPMETSKPLMKDENVEDVDVYLYRSMISSLMYLTSSRPAIMFDTYTYYCQLKVNAARHKLTTAIDVNVVEDIHNLDAFLSKPIESKGFEQIIDFLNANPIKYALTMNPTIYILCIEQFWATATAKNINEEAHIHAKVDEKKVIISEATIRRDLKFEDEGGVDNLSNEVIFEQLPLMGVERAATTTGLDAEQDKGIIKTMMDAAAQTRSERVSKFSNDPLISRVNTLGSGEDRLQLKDLMELCTKLSDRILDLKKTKTAQAKENDNLKKRVKRLERKNKSRSHGLKRLYKVRLSARVESSAEEESLGEEESSKQRRIKDIDVDDNITLVNDQEIFDVDRELQGEEEEEQGELTIKEKSRLFKELMDKRKKHFSKLRAEEKRRKPPTKAQKRNQIEDLEVLLRLVKDRFVKSKPVDDMDNFLLHTLKTMFEHHVEDTVWRNQQGLAKVKNWKLFDSCRVYCVTMHTTVSYLLVEKMTVIKAARAMLADSKLPTTFWVEAVNTACYVKIECKFDGKANEGFFVRHFLNSKAFRVFNNRTRIVEENLHIRFNKNTPNIAGSGPNWLFDIDPLTKSMNYKPVVAGNQSNGNACTKACDDVEIHALEDISTFNFLSDQEDADEEADMNNMDTTIQVTRIHKDHPFDQVIGDLHSTTQTRNMSKNLEDHRWIKSAFLYGKIKEEVYVCQPPGFEDPDFPDKVYKVEKALYGLHQAPRALYETLSTYLLDNGFHKGKIDKTLFIRRHKDDILLVQVYVDDIIFGLQVKQKQDGIFISHDKYVAEILKKYGFSEVKNTSTPMETQKPLLKDKDGEEVDVHMYRSMIGSLMYLTSSWPDIMFAVSTCVRYQVNLKVSYLHAVKRIFSDNAEASLDRKSTTGGCQFLRCKMISWQCKKQTLVANSITEAEYVAASSCYGQTKQHRKSRRNDIQLPHTSVPTSVVDKAVKEEMDDSLERAATSLDAEQNSGNINTTQSVIPNDPGSQGTKSGGGPRVNIPQSEKDSLKLTELMELCTKLQQRVLNLETTKTSQEMQIESLKRMKRRKFFATKRAEEKRNKPPTQAQQRKIMCTYLKNKEEKKLTDLKNKSFDSIQKMFDRAFKRRAGTKLEQESAKKQKIDDDKDTAELQQLVKIIPDEEGVAIDAIPLAVKPPSIRRKLVKNKYGSTRPEGDYERVLWGDLKVMFEPHIKDEVWKMQQRYNDERWTLFNSCGAHCLSLQSGHIYMLVEKILVHCGYGGGRGKIHDDSSCKKDSMDDSILVSLVDGVFDGAFEEVGDEEVVIGEVFNGAFRGVGDEKVVVGEGLEEEALEEFMVELFEEDDKMSKKYGYLIRWHSIKVEKHEN</sequence>
<feature type="region of interest" description="Disordered" evidence="2">
    <location>
        <begin position="1695"/>
        <end position="1714"/>
    </location>
</feature>
<keyword evidence="1" id="KW-0175">Coiled coil</keyword>
<dbReference type="InterPro" id="IPR043502">
    <property type="entry name" value="DNA/RNA_pol_sf"/>
</dbReference>
<dbReference type="InterPro" id="IPR057670">
    <property type="entry name" value="SH3_retrovirus"/>
</dbReference>
<feature type="domain" description="Retroviral polymerase SH3-like" evidence="5">
    <location>
        <begin position="445"/>
        <end position="490"/>
    </location>
</feature>
<evidence type="ECO:0000313" key="6">
    <source>
        <dbReference type="EMBL" id="GEU82973.1"/>
    </source>
</evidence>
<accession>A0A6L2N9T2</accession>
<evidence type="ECO:0000256" key="2">
    <source>
        <dbReference type="SAM" id="MobiDB-lite"/>
    </source>
</evidence>
<gene>
    <name evidence="6" type="ORF">Tci_054951</name>
</gene>
<feature type="compositionally biased region" description="Polar residues" evidence="2">
    <location>
        <begin position="181"/>
        <end position="190"/>
    </location>
</feature>
<feature type="region of interest" description="Disordered" evidence="2">
    <location>
        <begin position="1732"/>
        <end position="1771"/>
    </location>
</feature>
<dbReference type="InterPro" id="IPR013103">
    <property type="entry name" value="RVT_2"/>
</dbReference>
<feature type="region of interest" description="Disordered" evidence="2">
    <location>
        <begin position="514"/>
        <end position="581"/>
    </location>
</feature>
<reference evidence="6" key="1">
    <citation type="journal article" date="2019" name="Sci. Rep.">
        <title>Draft genome of Tanacetum cinerariifolium, the natural source of mosquito coil.</title>
        <authorList>
            <person name="Yamashiro T."/>
            <person name="Shiraishi A."/>
            <person name="Satake H."/>
            <person name="Nakayama K."/>
        </authorList>
    </citation>
    <scope>NUCLEOTIDE SEQUENCE</scope>
</reference>
<evidence type="ECO:0000256" key="1">
    <source>
        <dbReference type="SAM" id="Coils"/>
    </source>
</evidence>
<dbReference type="SUPFAM" id="SSF56672">
    <property type="entry name" value="DNA/RNA polymerases"/>
    <property type="match status" value="1"/>
</dbReference>
<feature type="region of interest" description="Disordered" evidence="2">
    <location>
        <begin position="324"/>
        <end position="348"/>
    </location>
</feature>
<evidence type="ECO:0000259" key="4">
    <source>
        <dbReference type="Pfam" id="PF13976"/>
    </source>
</evidence>
<feature type="compositionally biased region" description="Polar residues" evidence="2">
    <location>
        <begin position="1735"/>
        <end position="1759"/>
    </location>
</feature>
<dbReference type="Pfam" id="PF25597">
    <property type="entry name" value="SH3_retrovirus"/>
    <property type="match status" value="1"/>
</dbReference>
<proteinExistence type="predicted"/>
<evidence type="ECO:0000259" key="3">
    <source>
        <dbReference type="Pfam" id="PF07727"/>
    </source>
</evidence>
<feature type="compositionally biased region" description="Acidic residues" evidence="2">
    <location>
        <begin position="547"/>
        <end position="557"/>
    </location>
</feature>
<feature type="coiled-coil region" evidence="1">
    <location>
        <begin position="1017"/>
        <end position="1058"/>
    </location>
</feature>
<feature type="region of interest" description="Disordered" evidence="2">
    <location>
        <begin position="154"/>
        <end position="190"/>
    </location>
</feature>
<dbReference type="EMBL" id="BKCJ010008589">
    <property type="protein sequence ID" value="GEU82973.1"/>
    <property type="molecule type" value="Genomic_DNA"/>
</dbReference>
<protein>
    <submittedName>
        <fullName evidence="6">Uncharacterized protein</fullName>
    </submittedName>
</protein>
<feature type="domain" description="Reverse transcriptase Ty1/copia-type" evidence="3">
    <location>
        <begin position="1446"/>
        <end position="1536"/>
    </location>
</feature>
<dbReference type="InterPro" id="IPR025724">
    <property type="entry name" value="GAG-pre-integrase_dom"/>
</dbReference>
<dbReference type="Pfam" id="PF13976">
    <property type="entry name" value="gag_pre-integrs"/>
    <property type="match status" value="1"/>
</dbReference>